<feature type="region of interest" description="Disordered" evidence="7">
    <location>
        <begin position="656"/>
        <end position="736"/>
    </location>
</feature>
<keyword evidence="6" id="KW-0812">Transmembrane</keyword>
<feature type="short sequence motif" description="GXSXG" evidence="5">
    <location>
        <begin position="283"/>
        <end position="287"/>
    </location>
</feature>
<dbReference type="GO" id="GO:0016042">
    <property type="term" value="P:lipid catabolic process"/>
    <property type="evidence" value="ECO:0007669"/>
    <property type="project" value="UniProtKB-UniRule"/>
</dbReference>
<evidence type="ECO:0000256" key="5">
    <source>
        <dbReference type="PROSITE-ProRule" id="PRU01161"/>
    </source>
</evidence>
<dbReference type="GO" id="GO:0016020">
    <property type="term" value="C:membrane"/>
    <property type="evidence" value="ECO:0007669"/>
    <property type="project" value="UniProtKB-SubCell"/>
</dbReference>
<keyword evidence="4 5" id="KW-0443">Lipid metabolism</keyword>
<reference evidence="9" key="1">
    <citation type="submission" date="2022-06" db="EMBL/GenBank/DDBJ databases">
        <authorList>
            <consortium name="SYNGENTA / RWTH Aachen University"/>
        </authorList>
    </citation>
    <scope>NUCLEOTIDE SEQUENCE</scope>
</reference>
<keyword evidence="6" id="KW-0472">Membrane</keyword>
<dbReference type="Proteomes" id="UP001153365">
    <property type="component" value="Unassembled WGS sequence"/>
</dbReference>
<dbReference type="GO" id="GO:0016740">
    <property type="term" value="F:transferase activity"/>
    <property type="evidence" value="ECO:0007669"/>
    <property type="project" value="UniProtKB-KW"/>
</dbReference>
<sequence>MRFDSTKKYYNEKDIEVFRNALASESDQLPRAESTSIGVGLAPSTPSTPSLSHGKIKTPKRSRDIVREGWAYHISRWPLLVIISVAFVFEFIAYVLVRQIVRLVEKPASWRSRFGKLKGKLHKAKNYEEWKRIASELDETLGYERWKRHPMNAYYDSTLVKRVVESLGQLRRNRDADGVKAVLEVCLRGNFAGIESFRLYSESFIGTKTLVEAYVDEVERCLVYMRETDQISNEDKIAFFRRTSKNLGTTALCLSGGATFGYYHLGVIRALLDAKLIPTVVTGTSAGSLVAAFLCTHTDEELDQLLVPELAAMITACEDPLWVWIPRFFRTGARFDTVAWAKKATFFTRGSLTFLEAFERTGRILNVSVTPHDIHSPTTLLNYITAPNCVIFSAVLASSAVPGVLNPVVLLEKTKDGEVRPWQFQGKLKDGSLRVDVPLESLHLYFKTSFSIVSQVNPHVHIFFFQPRGSPGSPVVHRKGKGWRGGFFLSALEQFLKIELTKNFRVIRDLELLPESGGHSWSAVFLQKFEGSVTVWPKSRLKDWINMLSDPDEKELARMMDVGMRVTWPKIHMIENRLKIERQVLKGRRENKKSAEPIIVNSQQDQGSINQGLKLIDMKVDEGMTSGSEFEGEGPIKTNGIEDRIERKARMRRDRRIWNRKFSQKSSRNGVNSPSSLSKRLLDLGGIESKGETTEEEEREDKEFDDGGIEKVEELGCNSRESGYDSGSNKELFYSD</sequence>
<dbReference type="Pfam" id="PF01734">
    <property type="entry name" value="Patatin"/>
    <property type="match status" value="1"/>
</dbReference>
<dbReference type="SUPFAM" id="SSF52151">
    <property type="entry name" value="FabD/lysophospholipase-like"/>
    <property type="match status" value="1"/>
</dbReference>
<comment type="subcellular location">
    <subcellularLocation>
        <location evidence="6">Membrane</location>
        <topology evidence="6">Single-pass membrane protein</topology>
    </subcellularLocation>
</comment>
<feature type="active site" description="Proton acceptor" evidence="5">
    <location>
        <position position="430"/>
    </location>
</feature>
<evidence type="ECO:0000259" key="8">
    <source>
        <dbReference type="PROSITE" id="PS51635"/>
    </source>
</evidence>
<accession>A0AAV0AIH0</accession>
<feature type="region of interest" description="Disordered" evidence="7">
    <location>
        <begin position="35"/>
        <end position="59"/>
    </location>
</feature>
<evidence type="ECO:0000256" key="1">
    <source>
        <dbReference type="ARBA" id="ARBA00006104"/>
    </source>
</evidence>
<feature type="active site" description="Nucleophile" evidence="5">
    <location>
        <position position="285"/>
    </location>
</feature>
<dbReference type="EC" id="3.1.1.-" evidence="6"/>
<dbReference type="AlphaFoldDB" id="A0AAV0AIH0"/>
<dbReference type="InterPro" id="IPR002641">
    <property type="entry name" value="PNPLA_dom"/>
</dbReference>
<keyword evidence="9" id="KW-0808">Transferase</keyword>
<comment type="function">
    <text evidence="6">Lipid hydrolase.</text>
</comment>
<keyword evidence="3 5" id="KW-0442">Lipid degradation</keyword>
<evidence type="ECO:0000256" key="6">
    <source>
        <dbReference type="RuleBase" id="RU362055"/>
    </source>
</evidence>
<protein>
    <recommendedName>
        <fullName evidence="6">Patatin-like phospholipase domain-containing protein</fullName>
        <ecNumber evidence="6">3.1.1.-</ecNumber>
    </recommendedName>
</protein>
<dbReference type="CDD" id="cd07232">
    <property type="entry name" value="Pat_PLPL"/>
    <property type="match status" value="1"/>
</dbReference>
<evidence type="ECO:0000256" key="4">
    <source>
        <dbReference type="ARBA" id="ARBA00023098"/>
    </source>
</evidence>
<evidence type="ECO:0000256" key="3">
    <source>
        <dbReference type="ARBA" id="ARBA00022963"/>
    </source>
</evidence>
<dbReference type="PANTHER" id="PTHR14226">
    <property type="entry name" value="NEUROPATHY TARGET ESTERASE/SWISS CHEESE D.MELANOGASTER"/>
    <property type="match status" value="1"/>
</dbReference>
<dbReference type="InterPro" id="IPR021771">
    <property type="entry name" value="Triacylglycerol_lipase_N"/>
</dbReference>
<keyword evidence="6" id="KW-1133">Transmembrane helix</keyword>
<feature type="compositionally biased region" description="Polar residues" evidence="7">
    <location>
        <begin position="664"/>
        <end position="678"/>
    </location>
</feature>
<keyword evidence="10" id="KW-1185">Reference proteome</keyword>
<feature type="transmembrane region" description="Helical" evidence="6">
    <location>
        <begin position="77"/>
        <end position="97"/>
    </location>
</feature>
<dbReference type="Gene3D" id="3.40.1090.10">
    <property type="entry name" value="Cytosolic phospholipase A2 catalytic domain"/>
    <property type="match status" value="2"/>
</dbReference>
<evidence type="ECO:0000256" key="2">
    <source>
        <dbReference type="ARBA" id="ARBA00022801"/>
    </source>
</evidence>
<dbReference type="GO" id="GO:0006641">
    <property type="term" value="P:triglyceride metabolic process"/>
    <property type="evidence" value="ECO:0007669"/>
    <property type="project" value="UniProtKB-ARBA"/>
</dbReference>
<dbReference type="PANTHER" id="PTHR14226:SF66">
    <property type="entry name" value="TRIACYLGLYCEROL LIPASE PTL2"/>
    <property type="match status" value="1"/>
</dbReference>
<comment type="caution">
    <text evidence="5">Lacks conserved residue(s) required for the propagation of feature annotation.</text>
</comment>
<name>A0AAV0AIH0_PHAPC</name>
<evidence type="ECO:0000313" key="10">
    <source>
        <dbReference type="Proteomes" id="UP001153365"/>
    </source>
</evidence>
<gene>
    <name evidence="9" type="ORF">PPACK8108_LOCUS853</name>
</gene>
<comment type="caution">
    <text evidence="9">The sequence shown here is derived from an EMBL/GenBank/DDBJ whole genome shotgun (WGS) entry which is preliminary data.</text>
</comment>
<dbReference type="PROSITE" id="PS51635">
    <property type="entry name" value="PNPLA"/>
    <property type="match status" value="1"/>
</dbReference>
<dbReference type="GO" id="GO:0004806">
    <property type="term" value="F:triacylglycerol lipase activity"/>
    <property type="evidence" value="ECO:0007669"/>
    <property type="project" value="InterPro"/>
</dbReference>
<evidence type="ECO:0000256" key="7">
    <source>
        <dbReference type="SAM" id="MobiDB-lite"/>
    </source>
</evidence>
<dbReference type="InterPro" id="IPR050301">
    <property type="entry name" value="NTE"/>
</dbReference>
<proteinExistence type="inferred from homology"/>
<feature type="compositionally biased region" description="Polar residues" evidence="7">
    <location>
        <begin position="719"/>
        <end position="729"/>
    </location>
</feature>
<organism evidence="9 10">
    <name type="scientific">Phakopsora pachyrhizi</name>
    <name type="common">Asian soybean rust disease fungus</name>
    <dbReference type="NCBI Taxonomy" id="170000"/>
    <lineage>
        <taxon>Eukaryota</taxon>
        <taxon>Fungi</taxon>
        <taxon>Dikarya</taxon>
        <taxon>Basidiomycota</taxon>
        <taxon>Pucciniomycotina</taxon>
        <taxon>Pucciniomycetes</taxon>
        <taxon>Pucciniales</taxon>
        <taxon>Phakopsoraceae</taxon>
        <taxon>Phakopsora</taxon>
    </lineage>
</organism>
<dbReference type="InterPro" id="IPR016035">
    <property type="entry name" value="Acyl_Trfase/lysoPLipase"/>
</dbReference>
<dbReference type="EMBL" id="CALTRL010000115">
    <property type="protein sequence ID" value="CAH7666501.1"/>
    <property type="molecule type" value="Genomic_DNA"/>
</dbReference>
<feature type="domain" description="PNPLA" evidence="8">
    <location>
        <begin position="252"/>
        <end position="443"/>
    </location>
</feature>
<keyword evidence="2 5" id="KW-0378">Hydrolase</keyword>
<dbReference type="Pfam" id="PF11815">
    <property type="entry name" value="DUF3336"/>
    <property type="match status" value="1"/>
</dbReference>
<feature type="compositionally biased region" description="Acidic residues" evidence="7">
    <location>
        <begin position="694"/>
        <end position="707"/>
    </location>
</feature>
<evidence type="ECO:0000313" key="9">
    <source>
        <dbReference type="EMBL" id="CAH7666501.1"/>
    </source>
</evidence>
<comment type="similarity">
    <text evidence="1 6">Belongs to the PLPL family.</text>
</comment>